<dbReference type="InterPro" id="IPR010028">
    <property type="entry name" value="Acid_phosphatase_pln"/>
</dbReference>
<dbReference type="EMBL" id="JAATIP010000186">
    <property type="protein sequence ID" value="KAF4362133.1"/>
    <property type="molecule type" value="Genomic_DNA"/>
</dbReference>
<evidence type="ECO:0008006" key="5">
    <source>
        <dbReference type="Google" id="ProtNLM"/>
    </source>
</evidence>
<keyword evidence="1 2" id="KW-0732">Signal</keyword>
<organism evidence="3 4">
    <name type="scientific">Cannabis sativa</name>
    <name type="common">Hemp</name>
    <name type="synonym">Marijuana</name>
    <dbReference type="NCBI Taxonomy" id="3483"/>
    <lineage>
        <taxon>Eukaryota</taxon>
        <taxon>Viridiplantae</taxon>
        <taxon>Streptophyta</taxon>
        <taxon>Embryophyta</taxon>
        <taxon>Tracheophyta</taxon>
        <taxon>Spermatophyta</taxon>
        <taxon>Magnoliopsida</taxon>
        <taxon>eudicotyledons</taxon>
        <taxon>Gunneridae</taxon>
        <taxon>Pentapetalae</taxon>
        <taxon>rosids</taxon>
        <taxon>fabids</taxon>
        <taxon>Rosales</taxon>
        <taxon>Cannabaceae</taxon>
        <taxon>Cannabis</taxon>
    </lineage>
</organism>
<dbReference type="Proteomes" id="UP000525078">
    <property type="component" value="Unassembled WGS sequence"/>
</dbReference>
<dbReference type="AlphaFoldDB" id="A0A7J6EUM8"/>
<dbReference type="GO" id="GO:0003993">
    <property type="term" value="F:acid phosphatase activity"/>
    <property type="evidence" value="ECO:0007669"/>
    <property type="project" value="InterPro"/>
</dbReference>
<dbReference type="InterPro" id="IPR005519">
    <property type="entry name" value="Acid_phosphat_B-like"/>
</dbReference>
<evidence type="ECO:0000313" key="3">
    <source>
        <dbReference type="EMBL" id="KAF4362133.1"/>
    </source>
</evidence>
<feature type="signal peptide" evidence="2">
    <location>
        <begin position="1"/>
        <end position="20"/>
    </location>
</feature>
<name>A0A7J6EUM8_CANSA</name>
<dbReference type="CDD" id="cd07535">
    <property type="entry name" value="HAD_VSP"/>
    <property type="match status" value="2"/>
</dbReference>
<dbReference type="Gene3D" id="3.40.50.1000">
    <property type="entry name" value="HAD superfamily/HAD-like"/>
    <property type="match status" value="2"/>
</dbReference>
<feature type="chain" id="PRO_5029859303" description="Acid phosphatase" evidence="2">
    <location>
        <begin position="21"/>
        <end position="506"/>
    </location>
</feature>
<accession>A0A7J6EUM8</accession>
<reference evidence="3 4" key="1">
    <citation type="journal article" date="2020" name="bioRxiv">
        <title>Sequence and annotation of 42 cannabis genomes reveals extensive copy number variation in cannabinoid synthesis and pathogen resistance genes.</title>
        <authorList>
            <person name="Mckernan K.J."/>
            <person name="Helbert Y."/>
            <person name="Kane L.T."/>
            <person name="Ebling H."/>
            <person name="Zhang L."/>
            <person name="Liu B."/>
            <person name="Eaton Z."/>
            <person name="Mclaughlin S."/>
            <person name="Kingan S."/>
            <person name="Baybayan P."/>
            <person name="Concepcion G."/>
            <person name="Jordan M."/>
            <person name="Riva A."/>
            <person name="Barbazuk W."/>
            <person name="Harkins T."/>
        </authorList>
    </citation>
    <scope>NUCLEOTIDE SEQUENCE [LARGE SCALE GENOMIC DNA]</scope>
    <source>
        <strain evidence="4">cv. Jamaican Lion 4</strain>
        <tissue evidence="3">Leaf</tissue>
    </source>
</reference>
<evidence type="ECO:0000313" key="4">
    <source>
        <dbReference type="Proteomes" id="UP000525078"/>
    </source>
</evidence>
<dbReference type="PANTHER" id="PTHR31284:SF19">
    <property type="entry name" value="VEGETATIVE STORAGE PROTEIN 1-RELATED"/>
    <property type="match status" value="1"/>
</dbReference>
<dbReference type="PANTHER" id="PTHR31284">
    <property type="entry name" value="ACID PHOSPHATASE-LIKE PROTEIN"/>
    <property type="match status" value="1"/>
</dbReference>
<gene>
    <name evidence="3" type="ORF">F8388_023985</name>
</gene>
<protein>
    <recommendedName>
        <fullName evidence="5">Acid phosphatase</fullName>
    </recommendedName>
</protein>
<evidence type="ECO:0000256" key="1">
    <source>
        <dbReference type="ARBA" id="ARBA00022729"/>
    </source>
</evidence>
<comment type="caution">
    <text evidence="3">The sequence shown here is derived from an EMBL/GenBank/DDBJ whole genome shotgun (WGS) entry which is preliminary data.</text>
</comment>
<dbReference type="InterPro" id="IPR036412">
    <property type="entry name" value="HAD-like_sf"/>
</dbReference>
<dbReference type="NCBIfam" id="TIGR01675">
    <property type="entry name" value="plant-AP"/>
    <property type="match status" value="2"/>
</dbReference>
<dbReference type="Pfam" id="PF03767">
    <property type="entry name" value="Acid_phosphat_B"/>
    <property type="match status" value="2"/>
</dbReference>
<dbReference type="InterPro" id="IPR023214">
    <property type="entry name" value="HAD_sf"/>
</dbReference>
<proteinExistence type="predicted"/>
<sequence length="506" mass="56937">MSRIMLVSLFVATLVASAYGSSYYPLITNEIHLIRPKSGSGGTPVNGLSCLSWRFGVETNNIINWKTVPLSCEDYIGHYMLGSQYRKDSKTINKEAFFHASSLNISKNGNDAWVFDIDETTLSNLPYYAENGFGAVPYNATKFNEWVFTGNAPALPESLKLYNKLVNLGVKIVFITGRTEDQRDVTEANLKAVGYNTWDRLVLKHGKTAVEYKSAQRKKVEEDGYRIIGNSGDQWSDLLGTNIGLRTFKLPDPMYYIVAKVKGSDFPVISNQIHLLRPQSGSGGGHVKGVSCLSWRYGVETNSIINWKTIPVACEDYVGHYMLGDQYRKDSKAINDEAFLYVKTLNLSKNAANDVVWVFDIDETTLSNLPYYAQHGFGVERFNATSFNEWVFTGKALALPESLKLYKKLVRLKVKIVFLTGRTEDQRTVTETNLRSVGYNSWDKLLLKGKNFVGKPAAEYKSAQRKILEKEGYKIIGNMGDQWSDLLGTNIGLRTFKLPDPMYYIS</sequence>
<dbReference type="SUPFAM" id="SSF56784">
    <property type="entry name" value="HAD-like"/>
    <property type="match status" value="2"/>
</dbReference>
<evidence type="ECO:0000256" key="2">
    <source>
        <dbReference type="SAM" id="SignalP"/>
    </source>
</evidence>